<keyword evidence="2" id="KW-1185">Reference proteome</keyword>
<accession>A0A931HB06</accession>
<comment type="caution">
    <text evidence="1">The sequence shown here is derived from an EMBL/GenBank/DDBJ whole genome shotgun (WGS) entry which is preliminary data.</text>
</comment>
<reference evidence="1" key="1">
    <citation type="submission" date="2020-11" db="EMBL/GenBank/DDBJ databases">
        <title>Novosphingobium aureum sp. nov., a marine bacterium isolated from sediment of a salt flat.</title>
        <authorList>
            <person name="Yoo Y."/>
            <person name="Kim J.-J."/>
        </authorList>
    </citation>
    <scope>NUCLEOTIDE SEQUENCE</scope>
    <source>
        <strain evidence="1">YJ-S2-02</strain>
    </source>
</reference>
<name>A0A931HB06_9SPHN</name>
<dbReference type="EMBL" id="JADZGI010000001">
    <property type="protein sequence ID" value="MBH0112680.1"/>
    <property type="molecule type" value="Genomic_DNA"/>
</dbReference>
<dbReference type="AlphaFoldDB" id="A0A931HB06"/>
<evidence type="ECO:0000313" key="1">
    <source>
        <dbReference type="EMBL" id="MBH0112680.1"/>
    </source>
</evidence>
<sequence length="545" mass="61119">MLSISGPASAVQRDYEALLELFERWRAFAAPEASDSAPDYSASAMAQKARALPDFQRELAALDMQGWSLVQRNDARLVGAEMAGLDFDLRVLRPFARDPAFYVTLWPHQTDVPSREARAALPRIELYAFTFPLSPQDDSLLARRFEAVAPLLRQARINLADSNARDLWVYGITAVEGQARALRQLERGTLALSSLEGPASADLSGASPRLRRAVASAREATQDYLAWLRHEAPGKTGPSGVGKDNYSWYLHNVHLSPYGWEEEATLLRRELERAYASLRLEEHRNRALPPLDPVASAQDYAALARDRLDTFIAFLVDGGVIEDKPYLEAALRPRMGHYVAPQDREFFAQVTHREPMLLYAHDYHWFDLARMRDTPHESPIRRAPLLWNMWDTRAEGFATGFEELVMHAGLYDDNPRARELVWIMLASRAARGLASLYVHANEIGLEEAGRFQASWTPRNWAGAKDGLTAFEQLLYLRQPGYGTSYISGKLLVDRLLAAEMHRAQSTGQALPLAQLLEKIDQAGQVPVTVIESEVVGSRGMLEFDP</sequence>
<dbReference type="Proteomes" id="UP000617634">
    <property type="component" value="Unassembled WGS sequence"/>
</dbReference>
<protein>
    <recommendedName>
        <fullName evidence="3">DUF885 family protein</fullName>
    </recommendedName>
</protein>
<organism evidence="1 2">
    <name type="scientific">Novosphingobium aureum</name>
    <dbReference type="NCBI Taxonomy" id="2792964"/>
    <lineage>
        <taxon>Bacteria</taxon>
        <taxon>Pseudomonadati</taxon>
        <taxon>Pseudomonadota</taxon>
        <taxon>Alphaproteobacteria</taxon>
        <taxon>Sphingomonadales</taxon>
        <taxon>Sphingomonadaceae</taxon>
        <taxon>Novosphingobium</taxon>
    </lineage>
</organism>
<evidence type="ECO:0008006" key="3">
    <source>
        <dbReference type="Google" id="ProtNLM"/>
    </source>
</evidence>
<proteinExistence type="predicted"/>
<gene>
    <name evidence="1" type="ORF">I5E68_06910</name>
</gene>
<evidence type="ECO:0000313" key="2">
    <source>
        <dbReference type="Proteomes" id="UP000617634"/>
    </source>
</evidence>